<dbReference type="PROSITE" id="PS00138">
    <property type="entry name" value="SUBTILASE_SER"/>
    <property type="match status" value="1"/>
</dbReference>
<comment type="cofactor">
    <cofactor evidence="1">
        <name>Ca(2+)</name>
        <dbReference type="ChEBI" id="CHEBI:29108"/>
    </cofactor>
</comment>
<dbReference type="PANTHER" id="PTHR14218">
    <property type="entry name" value="PROTEASE S8 TRIPEPTIDYL PEPTIDASE I CLN2"/>
    <property type="match status" value="1"/>
</dbReference>
<keyword evidence="2 9" id="KW-0645">Protease</keyword>
<evidence type="ECO:0000256" key="4">
    <source>
        <dbReference type="ARBA" id="ARBA00022729"/>
    </source>
</evidence>
<feature type="active site" description="Charge relay system" evidence="9">
    <location>
        <position position="341"/>
    </location>
</feature>
<dbReference type="RefSeq" id="WP_284401283.1">
    <property type="nucleotide sequence ID" value="NZ_BSNQ01000009.1"/>
</dbReference>
<feature type="signal peptide" evidence="10">
    <location>
        <begin position="1"/>
        <end position="27"/>
    </location>
</feature>
<dbReference type="Proteomes" id="UP001620405">
    <property type="component" value="Unassembled WGS sequence"/>
</dbReference>
<dbReference type="SUPFAM" id="SSF54897">
    <property type="entry name" value="Protease propeptides/inhibitors"/>
    <property type="match status" value="1"/>
</dbReference>
<dbReference type="InterPro" id="IPR030400">
    <property type="entry name" value="Sedolisin_dom"/>
</dbReference>
<dbReference type="InterPro" id="IPR015366">
    <property type="entry name" value="S53_propep"/>
</dbReference>
<sequence length="1096" mass="113749">MSTFRSGPRSARAAFALVALLPLGVHAAGAQVANYYPNYASDTARITGAIDTSKRVSVGEKPQLAVSAQDTGALPSTQAIHNVTLLLKRSAAKQQQFDAYVHALSNPSSPYFHHWLTAAQIGSLFGPAQSDIDQVKQWLQAQGLQVTSVSPTGMMIHFSGNAATVGNAFHTSLHSYVVNGEKHFANNSAQQIPAALATVVTGATSLSNFFPKPQHIDVGAVSRDKQTGKWKTVAKASGSPQFTTPSQPPGQTAQTVYDVAPADFDAIYNVTPLWNASTPIRGAGQTLAVLERTDVLPNDVQGFRSVFLPANAAGTVSYIHPLKSASDTTCTDPGTNADESEAALDTEWVGAAAPDANIVFASCNDANSATFGPFTAAENLLTGYTTPVPAVFSLSYGECEVDGLMDGTAQEAATLWEQAAAQGVTVFVSTGDSGSAGCDDNRLVAHEGAAVNSMASTPFNVAVGGTDFNDFNNYSAYWNSNNSTLNQSAFGYIPEMTWNDTCASNVLYGLLGYSNGVQACNSSVGQNFLGTGGGSGGSSLIWSQPIWQTGINGSTNFGTRMLPDISLFAANGLYGHALIYCMSDASEVQQAGVTCSYNIPENVFFNSAGGTSFAAPAMAGIQALINQASGQNSGNILPALYNIAAKEYGTNASPNRSMLSTCNSGSSAGSSCVFNNVTVGNNDVPCAQGSNDCYTGPSVETYGVVSAGGSAELAPAWNANSGYSLATGLGSVNVTNLVNALTTFYKPFQNGYVAPYDFLAPTNGAEADGFSDIALVNPTTGVFTQLAMKGSVVLENVSQSVPAGYTIGAVGEFFAASAATNNTVGFKIGGLAWTGPDDQLWVYLSNGTGGANGYTYLKVGNPYAAGWTLVGAGNFDGSGSDELFWWNSSTGQIEWWDLTAPAAGTGFAAATPHAFTVATGYVPHLADVNGDGYVDIVWTNTSNNSVYVWTNNQHGSFTNTTIQNHPAGFTLFGAGDVTGTGRTALFWTNPAANQMMVWNMNGATIASQTTFNIAAGYTIASIADYNGDGLADILWVGTAGDVYDWFSDGNGSFYSQRVADAAGSPLVIPAGAQIQANRLQGGKAVTALNTSVGVSH</sequence>
<name>A0ABW8IVU8_9GAMM</name>
<feature type="domain" description="Peptidase S53" evidence="11">
    <location>
        <begin position="258"/>
        <end position="744"/>
    </location>
</feature>
<keyword evidence="8" id="KW-0865">Zymogen</keyword>
<evidence type="ECO:0000256" key="8">
    <source>
        <dbReference type="ARBA" id="ARBA00023145"/>
    </source>
</evidence>
<comment type="caution">
    <text evidence="12">The sequence shown here is derived from an EMBL/GenBank/DDBJ whole genome shotgun (WGS) entry which is preliminary data.</text>
</comment>
<evidence type="ECO:0000256" key="6">
    <source>
        <dbReference type="ARBA" id="ARBA00022825"/>
    </source>
</evidence>
<evidence type="ECO:0000256" key="7">
    <source>
        <dbReference type="ARBA" id="ARBA00022837"/>
    </source>
</evidence>
<dbReference type="CDD" id="cd11377">
    <property type="entry name" value="Pro-peptidase_S53"/>
    <property type="match status" value="1"/>
</dbReference>
<proteinExistence type="predicted"/>
<dbReference type="Gene3D" id="2.130.10.130">
    <property type="entry name" value="Integrin alpha, N-terminal"/>
    <property type="match status" value="1"/>
</dbReference>
<evidence type="ECO:0000256" key="2">
    <source>
        <dbReference type="ARBA" id="ARBA00022670"/>
    </source>
</evidence>
<keyword evidence="4 10" id="KW-0732">Signal</keyword>
<evidence type="ECO:0000313" key="13">
    <source>
        <dbReference type="Proteomes" id="UP001620405"/>
    </source>
</evidence>
<dbReference type="InterPro" id="IPR028994">
    <property type="entry name" value="Integrin_alpha_N"/>
</dbReference>
<dbReference type="InterPro" id="IPR036852">
    <property type="entry name" value="Peptidase_S8/S53_dom_sf"/>
</dbReference>
<dbReference type="InterPro" id="IPR013517">
    <property type="entry name" value="FG-GAP"/>
</dbReference>
<dbReference type="InterPro" id="IPR050819">
    <property type="entry name" value="Tripeptidyl-peptidase_I"/>
</dbReference>
<evidence type="ECO:0000256" key="1">
    <source>
        <dbReference type="ARBA" id="ARBA00001913"/>
    </source>
</evidence>
<keyword evidence="5 9" id="KW-0378">Hydrolase</keyword>
<dbReference type="InterPro" id="IPR023828">
    <property type="entry name" value="Peptidase_S8_Ser-AS"/>
</dbReference>
<evidence type="ECO:0000256" key="3">
    <source>
        <dbReference type="ARBA" id="ARBA00022723"/>
    </source>
</evidence>
<comment type="caution">
    <text evidence="9">Lacks conserved residue(s) required for the propagation of feature annotation.</text>
</comment>
<dbReference type="EMBL" id="JADIKG010000012">
    <property type="protein sequence ID" value="MFK2874120.1"/>
    <property type="molecule type" value="Genomic_DNA"/>
</dbReference>
<keyword evidence="13" id="KW-1185">Reference proteome</keyword>
<dbReference type="SUPFAM" id="SSF52743">
    <property type="entry name" value="Subtilisin-like"/>
    <property type="match status" value="1"/>
</dbReference>
<reference evidence="12 13" key="1">
    <citation type="submission" date="2020-10" db="EMBL/GenBank/DDBJ databases">
        <title>Phylogeny of dyella-like bacteria.</title>
        <authorList>
            <person name="Fu J."/>
        </authorList>
    </citation>
    <scope>NUCLEOTIDE SEQUENCE [LARGE SCALE GENOMIC DNA]</scope>
    <source>
        <strain evidence="12 13">DHOB07</strain>
    </source>
</reference>
<gene>
    <name evidence="12" type="ORF">ISP13_11300</name>
</gene>
<dbReference type="Pfam" id="PF13517">
    <property type="entry name" value="FG-GAP_3"/>
    <property type="match status" value="1"/>
</dbReference>
<evidence type="ECO:0000259" key="11">
    <source>
        <dbReference type="PROSITE" id="PS51695"/>
    </source>
</evidence>
<keyword evidence="6 9" id="KW-0720">Serine protease</keyword>
<organism evidence="12 13">
    <name type="scientific">Dyella lipolytica</name>
    <dbReference type="NCBI Taxonomy" id="1867835"/>
    <lineage>
        <taxon>Bacteria</taxon>
        <taxon>Pseudomonadati</taxon>
        <taxon>Pseudomonadota</taxon>
        <taxon>Gammaproteobacteria</taxon>
        <taxon>Lysobacterales</taxon>
        <taxon>Rhodanobacteraceae</taxon>
        <taxon>Dyella</taxon>
    </lineage>
</organism>
<evidence type="ECO:0000256" key="10">
    <source>
        <dbReference type="SAM" id="SignalP"/>
    </source>
</evidence>
<dbReference type="CDD" id="cd04056">
    <property type="entry name" value="Peptidases_S53"/>
    <property type="match status" value="1"/>
</dbReference>
<evidence type="ECO:0000313" key="12">
    <source>
        <dbReference type="EMBL" id="MFK2874120.1"/>
    </source>
</evidence>
<feature type="chain" id="PRO_5045734629" evidence="10">
    <location>
        <begin position="28"/>
        <end position="1096"/>
    </location>
</feature>
<feature type="active site" description="Charge relay system" evidence="9">
    <location>
        <position position="612"/>
    </location>
</feature>
<dbReference type="Gene3D" id="3.40.50.200">
    <property type="entry name" value="Peptidase S8/S53 domain"/>
    <property type="match status" value="1"/>
</dbReference>
<dbReference type="PROSITE" id="PS51695">
    <property type="entry name" value="SEDOLISIN"/>
    <property type="match status" value="1"/>
</dbReference>
<protein>
    <submittedName>
        <fullName evidence="12">VCBS repeat-containing protein</fullName>
    </submittedName>
</protein>
<dbReference type="SUPFAM" id="SSF69318">
    <property type="entry name" value="Integrin alpha N-terminal domain"/>
    <property type="match status" value="1"/>
</dbReference>
<dbReference type="Pfam" id="PF09286">
    <property type="entry name" value="Pro-kuma_activ"/>
    <property type="match status" value="1"/>
</dbReference>
<evidence type="ECO:0000256" key="5">
    <source>
        <dbReference type="ARBA" id="ARBA00022801"/>
    </source>
</evidence>
<keyword evidence="7" id="KW-0106">Calcium</keyword>
<dbReference type="SMART" id="SM00944">
    <property type="entry name" value="Pro-kuma_activ"/>
    <property type="match status" value="1"/>
</dbReference>
<dbReference type="PANTHER" id="PTHR14218:SF15">
    <property type="entry name" value="TRIPEPTIDYL-PEPTIDASE 1"/>
    <property type="match status" value="1"/>
</dbReference>
<keyword evidence="3" id="KW-0479">Metal-binding</keyword>
<accession>A0ABW8IVU8</accession>
<feature type="active site" description="Charge relay system" evidence="9">
    <location>
        <position position="345"/>
    </location>
</feature>
<evidence type="ECO:0000256" key="9">
    <source>
        <dbReference type="PROSITE-ProRule" id="PRU01032"/>
    </source>
</evidence>